<evidence type="ECO:0000256" key="5">
    <source>
        <dbReference type="ARBA" id="ARBA00022970"/>
    </source>
</evidence>
<feature type="transmembrane region" description="Helical" evidence="9">
    <location>
        <begin position="221"/>
        <end position="239"/>
    </location>
</feature>
<keyword evidence="3" id="KW-1003">Cell membrane</keyword>
<keyword evidence="2" id="KW-0813">Transport</keyword>
<evidence type="ECO:0000313" key="11">
    <source>
        <dbReference type="Proteomes" id="UP000315252"/>
    </source>
</evidence>
<dbReference type="OrthoDB" id="9807115at2"/>
<dbReference type="AlphaFoldDB" id="A0A545TQN5"/>
<evidence type="ECO:0000313" key="10">
    <source>
        <dbReference type="EMBL" id="TQV79536.1"/>
    </source>
</evidence>
<evidence type="ECO:0000256" key="3">
    <source>
        <dbReference type="ARBA" id="ARBA00022475"/>
    </source>
</evidence>
<comment type="similarity">
    <text evidence="8">Belongs to the binding-protein-dependent transport system permease family. LivHM subfamily.</text>
</comment>
<dbReference type="Pfam" id="PF02653">
    <property type="entry name" value="BPD_transp_2"/>
    <property type="match status" value="1"/>
</dbReference>
<dbReference type="GO" id="GO:0022857">
    <property type="term" value="F:transmembrane transporter activity"/>
    <property type="evidence" value="ECO:0007669"/>
    <property type="project" value="InterPro"/>
</dbReference>
<dbReference type="GO" id="GO:0006865">
    <property type="term" value="P:amino acid transport"/>
    <property type="evidence" value="ECO:0007669"/>
    <property type="project" value="UniProtKB-KW"/>
</dbReference>
<evidence type="ECO:0000256" key="4">
    <source>
        <dbReference type="ARBA" id="ARBA00022692"/>
    </source>
</evidence>
<dbReference type="Proteomes" id="UP000315252">
    <property type="component" value="Unassembled WGS sequence"/>
</dbReference>
<dbReference type="PANTHER" id="PTHR11795">
    <property type="entry name" value="BRANCHED-CHAIN AMINO ACID TRANSPORT SYSTEM PERMEASE PROTEIN LIVH"/>
    <property type="match status" value="1"/>
</dbReference>
<dbReference type="InterPro" id="IPR052157">
    <property type="entry name" value="BCAA_transport_permease"/>
</dbReference>
<feature type="transmembrane region" description="Helical" evidence="9">
    <location>
        <begin position="260"/>
        <end position="280"/>
    </location>
</feature>
<evidence type="ECO:0000256" key="7">
    <source>
        <dbReference type="ARBA" id="ARBA00023136"/>
    </source>
</evidence>
<dbReference type="InterPro" id="IPR001851">
    <property type="entry name" value="ABC_transp_permease"/>
</dbReference>
<evidence type="ECO:0000256" key="2">
    <source>
        <dbReference type="ARBA" id="ARBA00022448"/>
    </source>
</evidence>
<protein>
    <submittedName>
        <fullName evidence="10">Branched-chain amino acid ABC transporter permease</fullName>
    </submittedName>
</protein>
<evidence type="ECO:0000256" key="1">
    <source>
        <dbReference type="ARBA" id="ARBA00004651"/>
    </source>
</evidence>
<evidence type="ECO:0000256" key="9">
    <source>
        <dbReference type="SAM" id="Phobius"/>
    </source>
</evidence>
<comment type="caution">
    <text evidence="10">The sequence shown here is derived from an EMBL/GenBank/DDBJ whole genome shotgun (WGS) entry which is preliminary data.</text>
</comment>
<feature type="transmembrane region" description="Helical" evidence="9">
    <location>
        <begin position="6"/>
        <end position="31"/>
    </location>
</feature>
<gene>
    <name evidence="10" type="ORF">FKG95_12450</name>
</gene>
<name>A0A545TQN5_9PROT</name>
<keyword evidence="11" id="KW-1185">Reference proteome</keyword>
<dbReference type="CDD" id="cd06582">
    <property type="entry name" value="TM_PBP1_LivH_like"/>
    <property type="match status" value="1"/>
</dbReference>
<dbReference type="EMBL" id="VHSH01000004">
    <property type="protein sequence ID" value="TQV79536.1"/>
    <property type="molecule type" value="Genomic_DNA"/>
</dbReference>
<feature type="transmembrane region" description="Helical" evidence="9">
    <location>
        <begin position="144"/>
        <end position="163"/>
    </location>
</feature>
<organism evidence="10 11">
    <name type="scientific">Denitrobaculum tricleocarpae</name>
    <dbReference type="NCBI Taxonomy" id="2591009"/>
    <lineage>
        <taxon>Bacteria</taxon>
        <taxon>Pseudomonadati</taxon>
        <taxon>Pseudomonadota</taxon>
        <taxon>Alphaproteobacteria</taxon>
        <taxon>Rhodospirillales</taxon>
        <taxon>Rhodospirillaceae</taxon>
        <taxon>Denitrobaculum</taxon>
    </lineage>
</organism>
<feature type="transmembrane region" description="Helical" evidence="9">
    <location>
        <begin position="38"/>
        <end position="58"/>
    </location>
</feature>
<dbReference type="PANTHER" id="PTHR11795:SF442">
    <property type="entry name" value="ABC TRANSPORTER ATP-BINDING PROTEIN"/>
    <property type="match status" value="1"/>
</dbReference>
<keyword evidence="7 9" id="KW-0472">Membrane</keyword>
<keyword evidence="5" id="KW-0029">Amino-acid transport</keyword>
<comment type="subcellular location">
    <subcellularLocation>
        <location evidence="1">Cell membrane</location>
        <topology evidence="1">Multi-pass membrane protein</topology>
    </subcellularLocation>
</comment>
<reference evidence="10 11" key="1">
    <citation type="submission" date="2019-06" db="EMBL/GenBank/DDBJ databases">
        <title>Whole genome sequence for Rhodospirillaceae sp. R148.</title>
        <authorList>
            <person name="Wang G."/>
        </authorList>
    </citation>
    <scope>NUCLEOTIDE SEQUENCE [LARGE SCALE GENOMIC DNA]</scope>
    <source>
        <strain evidence="10 11">R148</strain>
    </source>
</reference>
<feature type="transmembrane region" description="Helical" evidence="9">
    <location>
        <begin position="99"/>
        <end position="117"/>
    </location>
</feature>
<feature type="transmembrane region" description="Helical" evidence="9">
    <location>
        <begin position="193"/>
        <end position="215"/>
    </location>
</feature>
<accession>A0A545TQN5</accession>
<proteinExistence type="inferred from homology"/>
<keyword evidence="4 9" id="KW-0812">Transmembrane</keyword>
<feature type="transmembrane region" description="Helical" evidence="9">
    <location>
        <begin position="64"/>
        <end position="87"/>
    </location>
</feature>
<evidence type="ECO:0000256" key="8">
    <source>
        <dbReference type="ARBA" id="ARBA00037998"/>
    </source>
</evidence>
<dbReference type="GO" id="GO:0005886">
    <property type="term" value="C:plasma membrane"/>
    <property type="evidence" value="ECO:0007669"/>
    <property type="project" value="UniProtKB-SubCell"/>
</dbReference>
<sequence length="290" mass="30818">MLTDSGFWFVQLLNSLQLSMLLFLLSVGLTVIFGLMNFVNLAHGSLYALGALFGYSVAQATGNMWLAFLIAPICVMAVGALIYVLIIDRMRKAGPMKQVLVTFGLIFVFLDAQRYFWGTDQLGVTSGIPFAGSFELFGEIYPSYRLFIICVGLLVFAALYLLLEHTRLGAEVRAGVDDPETASCLGVNVERTFFVVFLIGSALAGLAGVVALPAFSAEAGMGVSILVPTLVVVVVGGLGSLKGAFAGSLLIGTTLTFGQVLFPSFASMLMYALLVAVLLIRPSGLFPARG</sequence>
<keyword evidence="6 9" id="KW-1133">Transmembrane helix</keyword>
<dbReference type="RefSeq" id="WP_142896712.1">
    <property type="nucleotide sequence ID" value="NZ_ML660055.1"/>
</dbReference>
<evidence type="ECO:0000256" key="6">
    <source>
        <dbReference type="ARBA" id="ARBA00022989"/>
    </source>
</evidence>